<dbReference type="Pfam" id="PF10320">
    <property type="entry name" value="7TM_GPCR_Srsx"/>
    <property type="match status" value="1"/>
</dbReference>
<keyword evidence="1" id="KW-1133">Transmembrane helix</keyword>
<reference evidence="3" key="1">
    <citation type="submission" date="2016-11" db="UniProtKB">
        <authorList>
            <consortium name="WormBaseParasite"/>
        </authorList>
    </citation>
    <scope>IDENTIFICATION</scope>
</reference>
<feature type="transmembrane region" description="Helical" evidence="1">
    <location>
        <begin position="104"/>
        <end position="128"/>
    </location>
</feature>
<dbReference type="Proteomes" id="UP000095281">
    <property type="component" value="Unplaced"/>
</dbReference>
<name>A0A1I8AYY8_MELHA</name>
<keyword evidence="1" id="KW-0472">Membrane</keyword>
<keyword evidence="1" id="KW-0812">Transmembrane</keyword>
<sequence>MIIKSAYDFPDWLINGSNFEAYELVVDDNNITSLAQVLFIPIIIFYGIVGLIIAFGKGKSDDTMKKVYRSLLLIVFINVGGYMFCILIMLYILIPITSGSQFHLLLYGIFPAALLNIASASTAPILYINSSDYKNAYKKEYYLIKRFILKLLRIKENTITTTPVEILPKNTQTYCHYEAK</sequence>
<evidence type="ECO:0000313" key="2">
    <source>
        <dbReference type="Proteomes" id="UP000095281"/>
    </source>
</evidence>
<accession>A0A1I8AYY8</accession>
<organism evidence="2 3">
    <name type="scientific">Meloidogyne hapla</name>
    <name type="common">Root-knot nematode worm</name>
    <dbReference type="NCBI Taxonomy" id="6305"/>
    <lineage>
        <taxon>Eukaryota</taxon>
        <taxon>Metazoa</taxon>
        <taxon>Ecdysozoa</taxon>
        <taxon>Nematoda</taxon>
        <taxon>Chromadorea</taxon>
        <taxon>Rhabditida</taxon>
        <taxon>Tylenchina</taxon>
        <taxon>Tylenchomorpha</taxon>
        <taxon>Tylenchoidea</taxon>
        <taxon>Meloidogynidae</taxon>
        <taxon>Meloidogyninae</taxon>
        <taxon>Meloidogyne</taxon>
    </lineage>
</organism>
<feature type="transmembrane region" description="Helical" evidence="1">
    <location>
        <begin position="67"/>
        <end position="92"/>
    </location>
</feature>
<evidence type="ECO:0000313" key="3">
    <source>
        <dbReference type="WBParaSite" id="MhA1_Contig1065.frz3.gene2"/>
    </source>
</evidence>
<keyword evidence="2" id="KW-1185">Reference proteome</keyword>
<dbReference type="InterPro" id="IPR019424">
    <property type="entry name" value="7TM_GPCR_Srsx"/>
</dbReference>
<protein>
    <submittedName>
        <fullName evidence="3">G_PROTEIN_RECEP_F1_2 domain-containing protein</fullName>
    </submittedName>
</protein>
<proteinExistence type="predicted"/>
<feature type="transmembrane region" description="Helical" evidence="1">
    <location>
        <begin position="34"/>
        <end position="55"/>
    </location>
</feature>
<dbReference type="AlphaFoldDB" id="A0A1I8AYY8"/>
<evidence type="ECO:0000256" key="1">
    <source>
        <dbReference type="SAM" id="Phobius"/>
    </source>
</evidence>
<dbReference type="WBParaSite" id="MhA1_Contig1065.frz3.gene2">
    <property type="protein sequence ID" value="MhA1_Contig1065.frz3.gene2"/>
    <property type="gene ID" value="MhA1_Contig1065.frz3.gene2"/>
</dbReference>